<reference evidence="1" key="1">
    <citation type="journal article" date="2020" name="Cell">
        <title>Large-Scale Comparative Analyses of Tick Genomes Elucidate Their Genetic Diversity and Vector Capacities.</title>
        <authorList>
            <consortium name="Tick Genome and Microbiome Consortium (TIGMIC)"/>
            <person name="Jia N."/>
            <person name="Wang J."/>
            <person name="Shi W."/>
            <person name="Du L."/>
            <person name="Sun Y."/>
            <person name="Zhan W."/>
            <person name="Jiang J.F."/>
            <person name="Wang Q."/>
            <person name="Zhang B."/>
            <person name="Ji P."/>
            <person name="Bell-Sakyi L."/>
            <person name="Cui X.M."/>
            <person name="Yuan T.T."/>
            <person name="Jiang B.G."/>
            <person name="Yang W.F."/>
            <person name="Lam T.T."/>
            <person name="Chang Q.C."/>
            <person name="Ding S.J."/>
            <person name="Wang X.J."/>
            <person name="Zhu J.G."/>
            <person name="Ruan X.D."/>
            <person name="Zhao L."/>
            <person name="Wei J.T."/>
            <person name="Ye R.Z."/>
            <person name="Que T.C."/>
            <person name="Du C.H."/>
            <person name="Zhou Y.H."/>
            <person name="Cheng J.X."/>
            <person name="Dai P.F."/>
            <person name="Guo W.B."/>
            <person name="Han X.H."/>
            <person name="Huang E.J."/>
            <person name="Li L.F."/>
            <person name="Wei W."/>
            <person name="Gao Y.C."/>
            <person name="Liu J.Z."/>
            <person name="Shao H.Z."/>
            <person name="Wang X."/>
            <person name="Wang C.C."/>
            <person name="Yang T.C."/>
            <person name="Huo Q.B."/>
            <person name="Li W."/>
            <person name="Chen H.Y."/>
            <person name="Chen S.E."/>
            <person name="Zhou L.G."/>
            <person name="Ni X.B."/>
            <person name="Tian J.H."/>
            <person name="Sheng Y."/>
            <person name="Liu T."/>
            <person name="Pan Y.S."/>
            <person name="Xia L.Y."/>
            <person name="Li J."/>
            <person name="Zhao F."/>
            <person name="Cao W.C."/>
        </authorList>
    </citation>
    <scope>NUCLEOTIDE SEQUENCE</scope>
    <source>
        <strain evidence="1">Rmic-2018</strain>
    </source>
</reference>
<sequence length="131" mass="14811">MTSLRSPSDYELTGTATLRSGSFKLSHDSCFVACARTTQVPFRCFSAFFFGSSVTSCCRRTTLPGFWYSSTTQYSAFKAALLERTTASQRSRIQQFPFVDELGDHRPSHILCHMNKLMRGDTNNTEENVLR</sequence>
<accession>A0A9J6DS40</accession>
<protein>
    <submittedName>
        <fullName evidence="1">Uncharacterized protein</fullName>
    </submittedName>
</protein>
<reference evidence="1" key="2">
    <citation type="submission" date="2021-09" db="EMBL/GenBank/DDBJ databases">
        <authorList>
            <person name="Jia N."/>
            <person name="Wang J."/>
            <person name="Shi W."/>
            <person name="Du L."/>
            <person name="Sun Y."/>
            <person name="Zhan W."/>
            <person name="Jiang J."/>
            <person name="Wang Q."/>
            <person name="Zhang B."/>
            <person name="Ji P."/>
            <person name="Sakyi L.B."/>
            <person name="Cui X."/>
            <person name="Yuan T."/>
            <person name="Jiang B."/>
            <person name="Yang W."/>
            <person name="Lam T.T.-Y."/>
            <person name="Chang Q."/>
            <person name="Ding S."/>
            <person name="Wang X."/>
            <person name="Zhu J."/>
            <person name="Ruan X."/>
            <person name="Zhao L."/>
            <person name="Wei J."/>
            <person name="Que T."/>
            <person name="Du C."/>
            <person name="Cheng J."/>
            <person name="Dai P."/>
            <person name="Han X."/>
            <person name="Huang E."/>
            <person name="Gao Y."/>
            <person name="Liu J."/>
            <person name="Shao H."/>
            <person name="Ye R."/>
            <person name="Li L."/>
            <person name="Wei W."/>
            <person name="Wang X."/>
            <person name="Wang C."/>
            <person name="Huo Q."/>
            <person name="Li W."/>
            <person name="Guo W."/>
            <person name="Chen H."/>
            <person name="Chen S."/>
            <person name="Zhou L."/>
            <person name="Zhou L."/>
            <person name="Ni X."/>
            <person name="Tian J."/>
            <person name="Zhou Y."/>
            <person name="Sheng Y."/>
            <person name="Liu T."/>
            <person name="Pan Y."/>
            <person name="Xia L."/>
            <person name="Li J."/>
            <person name="Zhao F."/>
            <person name="Cao W."/>
        </authorList>
    </citation>
    <scope>NUCLEOTIDE SEQUENCE</scope>
    <source>
        <strain evidence="1">Rmic-2018</strain>
        <tissue evidence="1">Larvae</tissue>
    </source>
</reference>
<evidence type="ECO:0000313" key="2">
    <source>
        <dbReference type="Proteomes" id="UP000821866"/>
    </source>
</evidence>
<keyword evidence="2" id="KW-1185">Reference proteome</keyword>
<dbReference type="EMBL" id="JABSTU010000007">
    <property type="protein sequence ID" value="KAH8024868.1"/>
    <property type="molecule type" value="Genomic_DNA"/>
</dbReference>
<comment type="caution">
    <text evidence="1">The sequence shown here is derived from an EMBL/GenBank/DDBJ whole genome shotgun (WGS) entry which is preliminary data.</text>
</comment>
<dbReference type="Proteomes" id="UP000821866">
    <property type="component" value="Unassembled WGS sequence"/>
</dbReference>
<evidence type="ECO:0000313" key="1">
    <source>
        <dbReference type="EMBL" id="KAH8024868.1"/>
    </source>
</evidence>
<name>A0A9J6DS40_RHIMP</name>
<proteinExistence type="predicted"/>
<gene>
    <name evidence="1" type="ORF">HPB51_001968</name>
</gene>
<organism evidence="1 2">
    <name type="scientific">Rhipicephalus microplus</name>
    <name type="common">Cattle tick</name>
    <name type="synonym">Boophilus microplus</name>
    <dbReference type="NCBI Taxonomy" id="6941"/>
    <lineage>
        <taxon>Eukaryota</taxon>
        <taxon>Metazoa</taxon>
        <taxon>Ecdysozoa</taxon>
        <taxon>Arthropoda</taxon>
        <taxon>Chelicerata</taxon>
        <taxon>Arachnida</taxon>
        <taxon>Acari</taxon>
        <taxon>Parasitiformes</taxon>
        <taxon>Ixodida</taxon>
        <taxon>Ixodoidea</taxon>
        <taxon>Ixodidae</taxon>
        <taxon>Rhipicephalinae</taxon>
        <taxon>Rhipicephalus</taxon>
        <taxon>Boophilus</taxon>
    </lineage>
</organism>
<dbReference type="AlphaFoldDB" id="A0A9J6DS40"/>